<protein>
    <submittedName>
        <fullName evidence="2">Uncharacterized protein</fullName>
    </submittedName>
</protein>
<evidence type="ECO:0000313" key="3">
    <source>
        <dbReference type="Proteomes" id="UP000485058"/>
    </source>
</evidence>
<evidence type="ECO:0000313" key="2">
    <source>
        <dbReference type="EMBL" id="GFH16822.1"/>
    </source>
</evidence>
<sequence>MLTPPAAAHPSSPMLYSPTYGCQPVMGVWSGAVAFPLVGDVQVVQGLISSALSQARHKPLHVIAFCCLLTPAGTHLPLPAPDRPITWTTAAACQWCSAAAACSVQVHHPGAGGDPLAVQSLIDNKPAPPPRPPAPVRPVLAAPNDTRAIPRFVVNYITVCIPTSPGSCSGQSGRTKGGVSRAVGWAGSKEAAG</sequence>
<keyword evidence="3" id="KW-1185">Reference proteome</keyword>
<feature type="region of interest" description="Disordered" evidence="1">
    <location>
        <begin position="166"/>
        <end position="193"/>
    </location>
</feature>
<gene>
    <name evidence="2" type="ORF">HaLaN_13321</name>
</gene>
<dbReference type="EMBL" id="BLLF01001056">
    <property type="protein sequence ID" value="GFH16822.1"/>
    <property type="molecule type" value="Genomic_DNA"/>
</dbReference>
<reference evidence="2 3" key="1">
    <citation type="submission" date="2020-02" db="EMBL/GenBank/DDBJ databases">
        <title>Draft genome sequence of Haematococcus lacustris strain NIES-144.</title>
        <authorList>
            <person name="Morimoto D."/>
            <person name="Nakagawa S."/>
            <person name="Yoshida T."/>
            <person name="Sawayama S."/>
        </authorList>
    </citation>
    <scope>NUCLEOTIDE SEQUENCE [LARGE SCALE GENOMIC DNA]</scope>
    <source>
        <strain evidence="2 3">NIES-144</strain>
    </source>
</reference>
<proteinExistence type="predicted"/>
<name>A0A699ZM12_HAELA</name>
<evidence type="ECO:0000256" key="1">
    <source>
        <dbReference type="SAM" id="MobiDB-lite"/>
    </source>
</evidence>
<dbReference type="Proteomes" id="UP000485058">
    <property type="component" value="Unassembled WGS sequence"/>
</dbReference>
<comment type="caution">
    <text evidence="2">The sequence shown here is derived from an EMBL/GenBank/DDBJ whole genome shotgun (WGS) entry which is preliminary data.</text>
</comment>
<dbReference type="AlphaFoldDB" id="A0A699ZM12"/>
<organism evidence="2 3">
    <name type="scientific">Haematococcus lacustris</name>
    <name type="common">Green alga</name>
    <name type="synonym">Haematococcus pluvialis</name>
    <dbReference type="NCBI Taxonomy" id="44745"/>
    <lineage>
        <taxon>Eukaryota</taxon>
        <taxon>Viridiplantae</taxon>
        <taxon>Chlorophyta</taxon>
        <taxon>core chlorophytes</taxon>
        <taxon>Chlorophyceae</taxon>
        <taxon>CS clade</taxon>
        <taxon>Chlamydomonadales</taxon>
        <taxon>Haematococcaceae</taxon>
        <taxon>Haematococcus</taxon>
    </lineage>
</organism>
<accession>A0A699ZM12</accession>